<evidence type="ECO:0000313" key="2">
    <source>
        <dbReference type="Proteomes" id="UP000499080"/>
    </source>
</evidence>
<sequence>MTIRELSDECSIRCGYIQTIPTQDLGMRHAFAKFVLKLPSAELEKDPLLPAIYLAVNMLKMRKTTAREDNNGLKIFFTFDAPESDGYCKQRFASCPFSAMQIIKGLMPIRSLQRQLPSSDMQLDELDPTEHHNPL</sequence>
<name>A0A4Y2W887_ARAVE</name>
<dbReference type="Proteomes" id="UP000499080">
    <property type="component" value="Unassembled WGS sequence"/>
</dbReference>
<evidence type="ECO:0000313" key="1">
    <source>
        <dbReference type="EMBL" id="GBO32716.1"/>
    </source>
</evidence>
<dbReference type="OrthoDB" id="6433307at2759"/>
<dbReference type="AlphaFoldDB" id="A0A4Y2W887"/>
<proteinExistence type="predicted"/>
<gene>
    <name evidence="1" type="ORF">AVEN_60348_1</name>
</gene>
<accession>A0A4Y2W887</accession>
<keyword evidence="2" id="KW-1185">Reference proteome</keyword>
<organism evidence="1 2">
    <name type="scientific">Araneus ventricosus</name>
    <name type="common">Orbweaver spider</name>
    <name type="synonym">Epeira ventricosa</name>
    <dbReference type="NCBI Taxonomy" id="182803"/>
    <lineage>
        <taxon>Eukaryota</taxon>
        <taxon>Metazoa</taxon>
        <taxon>Ecdysozoa</taxon>
        <taxon>Arthropoda</taxon>
        <taxon>Chelicerata</taxon>
        <taxon>Arachnida</taxon>
        <taxon>Araneae</taxon>
        <taxon>Araneomorphae</taxon>
        <taxon>Entelegynae</taxon>
        <taxon>Araneoidea</taxon>
        <taxon>Araneidae</taxon>
        <taxon>Araneus</taxon>
    </lineage>
</organism>
<dbReference type="EMBL" id="BGPR01056197">
    <property type="protein sequence ID" value="GBO32716.1"/>
    <property type="molecule type" value="Genomic_DNA"/>
</dbReference>
<reference evidence="1 2" key="1">
    <citation type="journal article" date="2019" name="Sci. Rep.">
        <title>Orb-weaving spider Araneus ventricosus genome elucidates the spidroin gene catalogue.</title>
        <authorList>
            <person name="Kono N."/>
            <person name="Nakamura H."/>
            <person name="Ohtoshi R."/>
            <person name="Moran D.A.P."/>
            <person name="Shinohara A."/>
            <person name="Yoshida Y."/>
            <person name="Fujiwara M."/>
            <person name="Mori M."/>
            <person name="Tomita M."/>
            <person name="Arakawa K."/>
        </authorList>
    </citation>
    <scope>NUCLEOTIDE SEQUENCE [LARGE SCALE GENOMIC DNA]</scope>
</reference>
<comment type="caution">
    <text evidence="1">The sequence shown here is derived from an EMBL/GenBank/DDBJ whole genome shotgun (WGS) entry which is preliminary data.</text>
</comment>
<protein>
    <submittedName>
        <fullName evidence="1">Uncharacterized protein</fullName>
    </submittedName>
</protein>